<feature type="signal peptide" evidence="1">
    <location>
        <begin position="1"/>
        <end position="30"/>
    </location>
</feature>
<dbReference type="VEuPathDB" id="FungiDB:PSHT_14698"/>
<dbReference type="AlphaFoldDB" id="A0A2S4UUA1"/>
<sequence length="116" mass="12695">DPILDTIIMFSRTMLSIPSLIFLLAAYSSAETTSAEPNPYTYVCANIDGKDKLMGSLNPERKFVRDDQKTSKVEPSGDCQCTINIPSLLTCQEPITNSPLPAKGDVFCSKTDQCAR</sequence>
<keyword evidence="3" id="KW-1185">Reference proteome</keyword>
<organism evidence="2 3">
    <name type="scientific">Puccinia striiformis</name>
    <dbReference type="NCBI Taxonomy" id="27350"/>
    <lineage>
        <taxon>Eukaryota</taxon>
        <taxon>Fungi</taxon>
        <taxon>Dikarya</taxon>
        <taxon>Basidiomycota</taxon>
        <taxon>Pucciniomycotina</taxon>
        <taxon>Pucciniomycetes</taxon>
        <taxon>Pucciniales</taxon>
        <taxon>Pucciniaceae</taxon>
        <taxon>Puccinia</taxon>
    </lineage>
</organism>
<dbReference type="Proteomes" id="UP000239156">
    <property type="component" value="Unassembled WGS sequence"/>
</dbReference>
<gene>
    <name evidence="2" type="ORF">PSTT_12882</name>
</gene>
<evidence type="ECO:0000313" key="3">
    <source>
        <dbReference type="Proteomes" id="UP000239156"/>
    </source>
</evidence>
<name>A0A2S4UUA1_9BASI</name>
<keyword evidence="1" id="KW-0732">Signal</keyword>
<feature type="chain" id="PRO_5015654103" description="Secreted protein" evidence="1">
    <location>
        <begin position="31"/>
        <end position="116"/>
    </location>
</feature>
<feature type="non-terminal residue" evidence="2">
    <location>
        <position position="1"/>
    </location>
</feature>
<evidence type="ECO:0000256" key="1">
    <source>
        <dbReference type="SAM" id="SignalP"/>
    </source>
</evidence>
<protein>
    <recommendedName>
        <fullName evidence="4">Secreted protein</fullName>
    </recommendedName>
</protein>
<dbReference type="EMBL" id="PKSL01000171">
    <property type="protein sequence ID" value="POW00791.1"/>
    <property type="molecule type" value="Genomic_DNA"/>
</dbReference>
<proteinExistence type="predicted"/>
<evidence type="ECO:0008006" key="4">
    <source>
        <dbReference type="Google" id="ProtNLM"/>
    </source>
</evidence>
<accession>A0A2S4UUA1</accession>
<evidence type="ECO:0000313" key="2">
    <source>
        <dbReference type="EMBL" id="POW00791.1"/>
    </source>
</evidence>
<comment type="caution">
    <text evidence="2">The sequence shown here is derived from an EMBL/GenBank/DDBJ whole genome shotgun (WGS) entry which is preliminary data.</text>
</comment>
<reference evidence="2" key="1">
    <citation type="submission" date="2017-12" db="EMBL/GenBank/DDBJ databases">
        <title>Gene loss provides genomic basis for host adaptation in cereal stripe rust fungi.</title>
        <authorList>
            <person name="Xia C."/>
        </authorList>
    </citation>
    <scope>NUCLEOTIDE SEQUENCE [LARGE SCALE GENOMIC DNA]</scope>
    <source>
        <strain evidence="2">93-210</strain>
    </source>
</reference>
<dbReference type="VEuPathDB" id="FungiDB:PSTT_12882"/>